<keyword evidence="1" id="KW-0812">Transmembrane</keyword>
<evidence type="ECO:0000256" key="1">
    <source>
        <dbReference type="SAM" id="Phobius"/>
    </source>
</evidence>
<feature type="transmembrane region" description="Helical" evidence="1">
    <location>
        <begin position="28"/>
        <end position="52"/>
    </location>
</feature>
<sequence>MTSRRTKIATGIYSLPWGVAVGKFGTSFLTVLLLLAIGAVGFVCVQYVIVLLERRAK</sequence>
<reference evidence="2 3" key="1">
    <citation type="journal article" date="2015" name="Nature">
        <title>rRNA introns, odd ribosomes, and small enigmatic genomes across a large radiation of phyla.</title>
        <authorList>
            <person name="Brown C.T."/>
            <person name="Hug L.A."/>
            <person name="Thomas B.C."/>
            <person name="Sharon I."/>
            <person name="Castelle C.J."/>
            <person name="Singh A."/>
            <person name="Wilkins M.J."/>
            <person name="Williams K.H."/>
            <person name="Banfield J.F."/>
        </authorList>
    </citation>
    <scope>NUCLEOTIDE SEQUENCE [LARGE SCALE GENOMIC DNA]</scope>
</reference>
<comment type="caution">
    <text evidence="2">The sequence shown here is derived from an EMBL/GenBank/DDBJ whole genome shotgun (WGS) entry which is preliminary data.</text>
</comment>
<gene>
    <name evidence="2" type="ORF">UX19_C0006G0001</name>
</gene>
<organism evidence="2 3">
    <name type="scientific">Candidatus Woesebacteria bacterium GW2011_GWA1_45_8</name>
    <dbReference type="NCBI Taxonomy" id="1618559"/>
    <lineage>
        <taxon>Bacteria</taxon>
        <taxon>Candidatus Woeseibacteriota</taxon>
    </lineage>
</organism>
<dbReference type="EMBL" id="LCLG01000006">
    <property type="protein sequence ID" value="KKU12125.1"/>
    <property type="molecule type" value="Genomic_DNA"/>
</dbReference>
<dbReference type="AlphaFoldDB" id="A0A0G1QU26"/>
<name>A0A0G1QU26_9BACT</name>
<keyword evidence="1" id="KW-1133">Transmembrane helix</keyword>
<evidence type="ECO:0000313" key="3">
    <source>
        <dbReference type="Proteomes" id="UP000034653"/>
    </source>
</evidence>
<evidence type="ECO:0000313" key="2">
    <source>
        <dbReference type="EMBL" id="KKU12125.1"/>
    </source>
</evidence>
<proteinExistence type="predicted"/>
<dbReference type="Proteomes" id="UP000034653">
    <property type="component" value="Unassembled WGS sequence"/>
</dbReference>
<protein>
    <submittedName>
        <fullName evidence="2">Uncharacterized protein</fullName>
    </submittedName>
</protein>
<keyword evidence="1" id="KW-0472">Membrane</keyword>
<accession>A0A0G1QU26</accession>